<proteinExistence type="predicted"/>
<dbReference type="EMBL" id="MU006707">
    <property type="protein sequence ID" value="KAF2630502.1"/>
    <property type="molecule type" value="Genomic_DNA"/>
</dbReference>
<sequence length="168" mass="18622">MFEIPRTLQPHTSTPSCLTPLSYPVRLLTACRLLLSLNDHHADVHNRPASSLRYCLTRISHVVAYVAPASDSITLLLRSHNPTLACLIVHCDNFDDLARNDRSQRASTLVSVAQRPKMFSIGQQLEDNIPDDVQLGLRTMLACAGGGFSLSRLAVHYLFHHNELTLVG</sequence>
<evidence type="ECO:0000313" key="2">
    <source>
        <dbReference type="Proteomes" id="UP000799754"/>
    </source>
</evidence>
<accession>A0ACB6SBM6</accession>
<comment type="caution">
    <text evidence="1">The sequence shown here is derived from an EMBL/GenBank/DDBJ whole genome shotgun (WGS) entry which is preliminary data.</text>
</comment>
<reference evidence="1" key="1">
    <citation type="journal article" date="2020" name="Stud. Mycol.">
        <title>101 Dothideomycetes genomes: a test case for predicting lifestyles and emergence of pathogens.</title>
        <authorList>
            <person name="Haridas S."/>
            <person name="Albert R."/>
            <person name="Binder M."/>
            <person name="Bloem J."/>
            <person name="Labutti K."/>
            <person name="Salamov A."/>
            <person name="Andreopoulos B."/>
            <person name="Baker S."/>
            <person name="Barry K."/>
            <person name="Bills G."/>
            <person name="Bluhm B."/>
            <person name="Cannon C."/>
            <person name="Castanera R."/>
            <person name="Culley D."/>
            <person name="Daum C."/>
            <person name="Ezra D."/>
            <person name="Gonzalez J."/>
            <person name="Henrissat B."/>
            <person name="Kuo A."/>
            <person name="Liang C."/>
            <person name="Lipzen A."/>
            <person name="Lutzoni F."/>
            <person name="Magnuson J."/>
            <person name="Mondo S."/>
            <person name="Nolan M."/>
            <person name="Ohm R."/>
            <person name="Pangilinan J."/>
            <person name="Park H.-J."/>
            <person name="Ramirez L."/>
            <person name="Alfaro M."/>
            <person name="Sun H."/>
            <person name="Tritt A."/>
            <person name="Yoshinaga Y."/>
            <person name="Zwiers L.-H."/>
            <person name="Turgeon B."/>
            <person name="Goodwin S."/>
            <person name="Spatafora J."/>
            <person name="Crous P."/>
            <person name="Grigoriev I."/>
        </authorList>
    </citation>
    <scope>NUCLEOTIDE SEQUENCE</scope>
    <source>
        <strain evidence="1">CBS 525.71</strain>
    </source>
</reference>
<organism evidence="1 2">
    <name type="scientific">Macroventuria anomochaeta</name>
    <dbReference type="NCBI Taxonomy" id="301207"/>
    <lineage>
        <taxon>Eukaryota</taxon>
        <taxon>Fungi</taxon>
        <taxon>Dikarya</taxon>
        <taxon>Ascomycota</taxon>
        <taxon>Pezizomycotina</taxon>
        <taxon>Dothideomycetes</taxon>
        <taxon>Pleosporomycetidae</taxon>
        <taxon>Pleosporales</taxon>
        <taxon>Pleosporineae</taxon>
        <taxon>Didymellaceae</taxon>
        <taxon>Macroventuria</taxon>
    </lineage>
</organism>
<evidence type="ECO:0000313" key="1">
    <source>
        <dbReference type="EMBL" id="KAF2630502.1"/>
    </source>
</evidence>
<protein>
    <submittedName>
        <fullName evidence="1">Uncharacterized protein</fullName>
    </submittedName>
</protein>
<gene>
    <name evidence="1" type="ORF">BU25DRAFT_259138</name>
</gene>
<name>A0ACB6SBM6_9PLEO</name>
<dbReference type="Proteomes" id="UP000799754">
    <property type="component" value="Unassembled WGS sequence"/>
</dbReference>
<keyword evidence="2" id="KW-1185">Reference proteome</keyword>